<dbReference type="RefSeq" id="WP_072831743.1">
    <property type="nucleotide sequence ID" value="NZ_FQXP01000006.1"/>
</dbReference>
<dbReference type="SUPFAM" id="SSF63817">
    <property type="entry name" value="Sortase"/>
    <property type="match status" value="1"/>
</dbReference>
<evidence type="ECO:0000256" key="3">
    <source>
        <dbReference type="SAM" id="Phobius"/>
    </source>
</evidence>
<dbReference type="NCBIfam" id="NF033745">
    <property type="entry name" value="class_C_sortase"/>
    <property type="match status" value="1"/>
</dbReference>
<keyword evidence="1" id="KW-0378">Hydrolase</keyword>
<dbReference type="CDD" id="cd05827">
    <property type="entry name" value="Sortase_C"/>
    <property type="match status" value="1"/>
</dbReference>
<dbReference type="OrthoDB" id="1648028at2"/>
<keyword evidence="3" id="KW-1133">Transmembrane helix</keyword>
<feature type="transmembrane region" description="Helical" evidence="3">
    <location>
        <begin position="253"/>
        <end position="271"/>
    </location>
</feature>
<keyword evidence="5" id="KW-1185">Reference proteome</keyword>
<gene>
    <name evidence="4" type="ORF">SAMN02745196_01858</name>
</gene>
<dbReference type="InterPro" id="IPR005754">
    <property type="entry name" value="Sortase"/>
</dbReference>
<keyword evidence="3" id="KW-0472">Membrane</keyword>
<dbReference type="Proteomes" id="UP000184526">
    <property type="component" value="Unassembled WGS sequence"/>
</dbReference>
<dbReference type="Pfam" id="PF04203">
    <property type="entry name" value="Sortase"/>
    <property type="match status" value="1"/>
</dbReference>
<name>A0A1M5WT27_9CLOT</name>
<accession>A0A1M5WT27</accession>
<evidence type="ECO:0000313" key="4">
    <source>
        <dbReference type="EMBL" id="SHH90805.1"/>
    </source>
</evidence>
<reference evidence="4 5" key="1">
    <citation type="submission" date="2016-11" db="EMBL/GenBank/DDBJ databases">
        <authorList>
            <person name="Jaros S."/>
            <person name="Januszkiewicz K."/>
            <person name="Wedrychowicz H."/>
        </authorList>
    </citation>
    <scope>NUCLEOTIDE SEQUENCE [LARGE SCALE GENOMIC DNA]</scope>
    <source>
        <strain evidence="4 5">DSM 3089</strain>
    </source>
</reference>
<evidence type="ECO:0000256" key="1">
    <source>
        <dbReference type="ARBA" id="ARBA00022801"/>
    </source>
</evidence>
<sequence>MKILKRIYLASLILITLIAIGILFYPSFSNYINNKYAVSTISEYNESMNNIGDPEIEELKKESQKYNEELFLKGTEPEGHKEESMIGYIEIPSINIYLPIYYGTSNEVLRKGVGVLEKTSIPVGGKSTHSVLSAHTGVPTQKLFTDIDQLKSGDLFYIHVLKEKLTYKVDNSKVVKPNDSDELKIYEGKDYITLLTCYPYGANTDRLLVRGERVEEGITSEEDLNKPNKENSSFDEIRNNNLNNKDSFNKSSMFIIVILILVIIIIFIQIIRNQRKKK</sequence>
<organism evidence="4 5">
    <name type="scientific">Clostridium collagenovorans DSM 3089</name>
    <dbReference type="NCBI Taxonomy" id="1121306"/>
    <lineage>
        <taxon>Bacteria</taxon>
        <taxon>Bacillati</taxon>
        <taxon>Bacillota</taxon>
        <taxon>Clostridia</taxon>
        <taxon>Eubacteriales</taxon>
        <taxon>Clostridiaceae</taxon>
        <taxon>Clostridium</taxon>
    </lineage>
</organism>
<keyword evidence="3" id="KW-0812">Transmembrane</keyword>
<evidence type="ECO:0000313" key="5">
    <source>
        <dbReference type="Proteomes" id="UP000184526"/>
    </source>
</evidence>
<feature type="active site" description="Acyl-thioester intermediate" evidence="2">
    <location>
        <position position="197"/>
    </location>
</feature>
<protein>
    <submittedName>
        <fullName evidence="4">Sortase A</fullName>
    </submittedName>
</protein>
<feature type="transmembrane region" description="Helical" evidence="3">
    <location>
        <begin position="7"/>
        <end position="25"/>
    </location>
</feature>
<dbReference type="Gene3D" id="2.40.260.10">
    <property type="entry name" value="Sortase"/>
    <property type="match status" value="1"/>
</dbReference>
<dbReference type="AlphaFoldDB" id="A0A1M5WT27"/>
<proteinExistence type="predicted"/>
<dbReference type="EMBL" id="FQXP01000006">
    <property type="protein sequence ID" value="SHH90805.1"/>
    <property type="molecule type" value="Genomic_DNA"/>
</dbReference>
<dbReference type="GO" id="GO:0016787">
    <property type="term" value="F:hydrolase activity"/>
    <property type="evidence" value="ECO:0007669"/>
    <property type="project" value="UniProtKB-KW"/>
</dbReference>
<evidence type="ECO:0000256" key="2">
    <source>
        <dbReference type="PIRSR" id="PIRSR605754-1"/>
    </source>
</evidence>
<dbReference type="STRING" id="1121306.SAMN02745196_01858"/>
<feature type="active site" description="Proton donor/acceptor" evidence="2">
    <location>
        <position position="135"/>
    </location>
</feature>
<dbReference type="InterPro" id="IPR042002">
    <property type="entry name" value="Sortase_C"/>
</dbReference>
<dbReference type="NCBIfam" id="TIGR01076">
    <property type="entry name" value="sortase_fam"/>
    <property type="match status" value="1"/>
</dbReference>
<dbReference type="InterPro" id="IPR023365">
    <property type="entry name" value="Sortase_dom-sf"/>
</dbReference>